<dbReference type="EMBL" id="PYDT01000005">
    <property type="protein sequence ID" value="THU60553.1"/>
    <property type="molecule type" value="Genomic_DNA"/>
</dbReference>
<accession>A0A4S8JF55</accession>
<dbReference type="GO" id="GO:0005634">
    <property type="term" value="C:nucleus"/>
    <property type="evidence" value="ECO:0007669"/>
    <property type="project" value="TreeGrafter"/>
</dbReference>
<gene>
    <name evidence="3" type="ORF">C4D60_Mb07t13990</name>
</gene>
<evidence type="ECO:0000259" key="2">
    <source>
        <dbReference type="Pfam" id="PF18592"/>
    </source>
</evidence>
<dbReference type="Proteomes" id="UP000317650">
    <property type="component" value="Chromosome 7"/>
</dbReference>
<sequence>MLSRRPARKHRSRLSRRRPILLHLLRRWPPTCPLFQRHASKTLLLCRTRASHRSSPRSKIHGAGAVAGSILGLASALELGPVTDLQKKLRRAERFGMPVMLSEEEKRNSRAERFGTGSPLSGRKDIGQPEEQKRKARAERFGLKIDIVVDEEAKKKARLERFAPKSMMDTSEVEKRKARAIRFSQGSPQVGSQSNYDLKATTVAHA</sequence>
<dbReference type="PANTHER" id="PTHR47701">
    <property type="entry name" value="PROTEIN MODIFIER OF SNC1 11"/>
    <property type="match status" value="1"/>
</dbReference>
<dbReference type="GO" id="GO:0016973">
    <property type="term" value="P:poly(A)+ mRNA export from nucleus"/>
    <property type="evidence" value="ECO:0007669"/>
    <property type="project" value="InterPro"/>
</dbReference>
<evidence type="ECO:0000256" key="1">
    <source>
        <dbReference type="SAM" id="MobiDB-lite"/>
    </source>
</evidence>
<feature type="compositionally biased region" description="Polar residues" evidence="1">
    <location>
        <begin position="184"/>
        <end position="196"/>
    </location>
</feature>
<feature type="compositionally biased region" description="Basic and acidic residues" evidence="1">
    <location>
        <begin position="122"/>
        <end position="137"/>
    </location>
</feature>
<evidence type="ECO:0000313" key="3">
    <source>
        <dbReference type="EMBL" id="THU60553.1"/>
    </source>
</evidence>
<dbReference type="AlphaFoldDB" id="A0A4S8JF55"/>
<dbReference type="STRING" id="52838.A0A4S8JF55"/>
<name>A0A4S8JF55_MUSBA</name>
<protein>
    <recommendedName>
        <fullName evidence="2">THO1-MOS11 C-terminal domain-containing protein</fullName>
    </recommendedName>
</protein>
<keyword evidence="4" id="KW-1185">Reference proteome</keyword>
<feature type="region of interest" description="Disordered" evidence="1">
    <location>
        <begin position="158"/>
        <end position="206"/>
    </location>
</feature>
<dbReference type="PANTHER" id="PTHR47701:SF2">
    <property type="entry name" value="PROTEIN MODIFIER OF SNC1 11"/>
    <property type="match status" value="1"/>
</dbReference>
<proteinExistence type="predicted"/>
<organism evidence="3 4">
    <name type="scientific">Musa balbisiana</name>
    <name type="common">Banana</name>
    <dbReference type="NCBI Taxonomy" id="52838"/>
    <lineage>
        <taxon>Eukaryota</taxon>
        <taxon>Viridiplantae</taxon>
        <taxon>Streptophyta</taxon>
        <taxon>Embryophyta</taxon>
        <taxon>Tracheophyta</taxon>
        <taxon>Spermatophyta</taxon>
        <taxon>Magnoliopsida</taxon>
        <taxon>Liliopsida</taxon>
        <taxon>Zingiberales</taxon>
        <taxon>Musaceae</taxon>
        <taxon>Musa</taxon>
    </lineage>
</organism>
<comment type="caution">
    <text evidence="3">The sequence shown here is derived from an EMBL/GenBank/DDBJ whole genome shotgun (WGS) entry which is preliminary data.</text>
</comment>
<dbReference type="InterPro" id="IPR040746">
    <property type="entry name" value="THO1_MOS11_C"/>
</dbReference>
<dbReference type="Pfam" id="PF18592">
    <property type="entry name" value="Tho1_MOS11_C"/>
    <property type="match status" value="1"/>
</dbReference>
<reference evidence="3 4" key="1">
    <citation type="journal article" date="2019" name="Nat. Plants">
        <title>Genome sequencing of Musa balbisiana reveals subgenome evolution and function divergence in polyploid bananas.</title>
        <authorList>
            <person name="Yao X."/>
        </authorList>
    </citation>
    <scope>NUCLEOTIDE SEQUENCE [LARGE SCALE GENOMIC DNA]</scope>
    <source>
        <strain evidence="4">cv. DH-PKW</strain>
        <tissue evidence="3">Leaves</tissue>
    </source>
</reference>
<feature type="region of interest" description="Disordered" evidence="1">
    <location>
        <begin position="102"/>
        <end position="137"/>
    </location>
</feature>
<dbReference type="InterPro" id="IPR044209">
    <property type="entry name" value="MOS11"/>
</dbReference>
<feature type="domain" description="THO1-MOS11 C-terminal" evidence="2">
    <location>
        <begin position="82"/>
        <end position="115"/>
    </location>
</feature>
<feature type="compositionally biased region" description="Basic and acidic residues" evidence="1">
    <location>
        <begin position="103"/>
        <end position="113"/>
    </location>
</feature>
<evidence type="ECO:0000313" key="4">
    <source>
        <dbReference type="Proteomes" id="UP000317650"/>
    </source>
</evidence>